<dbReference type="PANTHER" id="PTHR36448:SF2">
    <property type="entry name" value="CUPIN TYPE-1 DOMAIN-CONTAINING PROTEIN"/>
    <property type="match status" value="1"/>
</dbReference>
<dbReference type="InterPro" id="IPR013096">
    <property type="entry name" value="Cupin_2"/>
</dbReference>
<dbReference type="InterPro" id="IPR011051">
    <property type="entry name" value="RmlC_Cupin_sf"/>
</dbReference>
<dbReference type="SUPFAM" id="SSF51182">
    <property type="entry name" value="RmlC-like cupins"/>
    <property type="match status" value="1"/>
</dbReference>
<organism evidence="2 3">
    <name type="scientific">Legionella beliardensis</name>
    <dbReference type="NCBI Taxonomy" id="91822"/>
    <lineage>
        <taxon>Bacteria</taxon>
        <taxon>Pseudomonadati</taxon>
        <taxon>Pseudomonadota</taxon>
        <taxon>Gammaproteobacteria</taxon>
        <taxon>Legionellales</taxon>
        <taxon>Legionellaceae</taxon>
        <taxon>Legionella</taxon>
    </lineage>
</organism>
<dbReference type="InterPro" id="IPR047121">
    <property type="entry name" value="YjiB-like"/>
</dbReference>
<dbReference type="CDD" id="cd02219">
    <property type="entry name" value="cupin_YjlB-like"/>
    <property type="match status" value="1"/>
</dbReference>
<sequence length="175" mass="20027">MNDLLPQRPKEIIHDLILPNDYFPNNSQYPLLIYNQVFKFSTPSPDLIQKYLKQNGWINSWVDSIYDYHHYHSNTHEALIIIAGECSVQIGGDLGNIYNISKGDVIIFPAGVSHKNISSSKDFKCIGSYPNDVDYDVRYGRADEHPLVDINIKQVGLPEADPIFGIHGLMFNYWK</sequence>
<gene>
    <name evidence="2" type="ORF">NCTC13315_02317</name>
</gene>
<dbReference type="OrthoDB" id="9791759at2"/>
<accession>A0A378I4W9</accession>
<dbReference type="PIRSF" id="PIRSF019307">
    <property type="entry name" value="UCP019307"/>
    <property type="match status" value="1"/>
</dbReference>
<dbReference type="InterPro" id="IPR014500">
    <property type="entry name" value="UCP019307_cupin"/>
</dbReference>
<feature type="domain" description="Cupin type-2" evidence="1">
    <location>
        <begin position="69"/>
        <end position="120"/>
    </location>
</feature>
<evidence type="ECO:0000313" key="2">
    <source>
        <dbReference type="EMBL" id="STX29765.1"/>
    </source>
</evidence>
<name>A0A378I4W9_9GAMM</name>
<dbReference type="InterPro" id="IPR014710">
    <property type="entry name" value="RmlC-like_jellyroll"/>
</dbReference>
<dbReference type="RefSeq" id="WP_115303434.1">
    <property type="nucleotide sequence ID" value="NZ_CAAAHO010000002.1"/>
</dbReference>
<dbReference type="EMBL" id="UGNV01000001">
    <property type="protein sequence ID" value="STX29765.1"/>
    <property type="molecule type" value="Genomic_DNA"/>
</dbReference>
<evidence type="ECO:0000313" key="3">
    <source>
        <dbReference type="Proteomes" id="UP000254968"/>
    </source>
</evidence>
<dbReference type="Proteomes" id="UP000254968">
    <property type="component" value="Unassembled WGS sequence"/>
</dbReference>
<protein>
    <submittedName>
        <fullName evidence="2">Uncharacterized protein containing double-stranded beta helix domain</fullName>
    </submittedName>
</protein>
<proteinExistence type="predicted"/>
<dbReference type="PANTHER" id="PTHR36448">
    <property type="entry name" value="BLR7373 PROTEIN"/>
    <property type="match status" value="1"/>
</dbReference>
<dbReference type="AlphaFoldDB" id="A0A378I4W9"/>
<dbReference type="Pfam" id="PF07883">
    <property type="entry name" value="Cupin_2"/>
    <property type="match status" value="1"/>
</dbReference>
<dbReference type="Gene3D" id="2.60.120.10">
    <property type="entry name" value="Jelly Rolls"/>
    <property type="match status" value="1"/>
</dbReference>
<keyword evidence="3" id="KW-1185">Reference proteome</keyword>
<evidence type="ECO:0000259" key="1">
    <source>
        <dbReference type="Pfam" id="PF07883"/>
    </source>
</evidence>
<reference evidence="2 3" key="1">
    <citation type="submission" date="2018-06" db="EMBL/GenBank/DDBJ databases">
        <authorList>
            <consortium name="Pathogen Informatics"/>
            <person name="Doyle S."/>
        </authorList>
    </citation>
    <scope>NUCLEOTIDE SEQUENCE [LARGE SCALE GENOMIC DNA]</scope>
    <source>
        <strain evidence="2 3">NCTC13315</strain>
    </source>
</reference>